<name>A0A645DQ84_9ZZZZ</name>
<dbReference type="AlphaFoldDB" id="A0A645DQ84"/>
<sequence>MGWKIIRVWSTDWLKNPYESKIRLKYIISRTLEDSESASDKSPKVSVDTELDASSMFGNKGSGNSETNEQVTLSSMTLDQLPEFVDFKPDSSATSVDEVLEDFKMYLKTNQPVTLNYLVCALKDTNIDSDELRSFKRNPDSVTEKALDFYIDSWECIWPSSADIKLITIPRRNTDQNKRDTTSTISMSEVMGLVYICVHCSYGPTLDEIIEQYKAAFNFKRAGAGIKDTIERVILTLIQREYIIERDGKYLPGRKLY</sequence>
<accession>A0A645DQ84</accession>
<organism evidence="1">
    <name type="scientific">bioreactor metagenome</name>
    <dbReference type="NCBI Taxonomy" id="1076179"/>
    <lineage>
        <taxon>unclassified sequences</taxon>
        <taxon>metagenomes</taxon>
        <taxon>ecological metagenomes</taxon>
    </lineage>
</organism>
<protein>
    <submittedName>
        <fullName evidence="1">Uncharacterized protein</fullName>
    </submittedName>
</protein>
<dbReference type="EMBL" id="VSSQ01038467">
    <property type="protein sequence ID" value="MPM91409.1"/>
    <property type="molecule type" value="Genomic_DNA"/>
</dbReference>
<reference evidence="1" key="1">
    <citation type="submission" date="2019-08" db="EMBL/GenBank/DDBJ databases">
        <authorList>
            <person name="Kucharzyk K."/>
            <person name="Murdoch R.W."/>
            <person name="Higgins S."/>
            <person name="Loffler F."/>
        </authorList>
    </citation>
    <scope>NUCLEOTIDE SEQUENCE</scope>
</reference>
<comment type="caution">
    <text evidence="1">The sequence shown here is derived from an EMBL/GenBank/DDBJ whole genome shotgun (WGS) entry which is preliminary data.</text>
</comment>
<proteinExistence type="predicted"/>
<evidence type="ECO:0000313" key="1">
    <source>
        <dbReference type="EMBL" id="MPM91409.1"/>
    </source>
</evidence>
<gene>
    <name evidence="1" type="ORF">SDC9_138538</name>
</gene>